<sequence>MPKVKKVQVSPKLPNSQLLEGAEYIYDYEKGLRRVKPYYFEFKTWVKGRWLGKTLTEIFTTEFRDRDAEYYKQAIIDGKVRVNGQPSDGEMILKNGDVMTHTSHRHEPPVSLRPVQIVHCDDDLIVINKPAGVPVHPAGRYRHNSVLNIMSIEQNFAPTIAPCNRLDRLTSGLMFFAQHASAAEKMCQYLFDRELTKEYLARVVGDFPEGDIIVDQPLKSINPMYGLNRVHPDGKPSKSMFRKLSYNGVTSLVWCRPFSGRTHQLRVHLQWLGHPIANDPIYANRRVWGDDMSQANTKTDEELEDKLNRLGRSQVADFGDYAPTSQEPRIVTESRQHEFVTIDTKAESIAKREKRMGELLTGESCSECGAPLYSDPSQDELLIFLHALSYSADDGSWAYKTEEPEWAAADWCGVMKPYVQPVEADRHVPANVAKNAKMPGTPVHTAGSGALHKVDDAIAPSLQLRATLVEEQNVQQSQMTPD</sequence>
<dbReference type="InterPro" id="IPR050188">
    <property type="entry name" value="RluA_PseudoU_synthase"/>
</dbReference>
<dbReference type="PROSITE" id="PS01129">
    <property type="entry name" value="PSI_RLU"/>
    <property type="match status" value="1"/>
</dbReference>
<feature type="active site" evidence="1">
    <location>
        <position position="167"/>
    </location>
</feature>
<comment type="caution">
    <text evidence="5">The sequence shown here is derived from an EMBL/GenBank/DDBJ whole genome shotgun (WGS) entry which is preliminary data.</text>
</comment>
<reference evidence="5 6" key="1">
    <citation type="submission" date="2016-07" db="EMBL/GenBank/DDBJ databases">
        <title>Pervasive Adenine N6-methylation of Active Genes in Fungi.</title>
        <authorList>
            <consortium name="DOE Joint Genome Institute"/>
            <person name="Mondo S.J."/>
            <person name="Dannebaum R.O."/>
            <person name="Kuo R.C."/>
            <person name="Labutti K."/>
            <person name="Haridas S."/>
            <person name="Kuo A."/>
            <person name="Salamov A."/>
            <person name="Ahrendt S.R."/>
            <person name="Lipzen A."/>
            <person name="Sullivan W."/>
            <person name="Andreopoulos W.B."/>
            <person name="Clum A."/>
            <person name="Lindquist E."/>
            <person name="Daum C."/>
            <person name="Ramamoorthy G.K."/>
            <person name="Gryganskyi A."/>
            <person name="Culley D."/>
            <person name="Magnuson J.K."/>
            <person name="James T.Y."/>
            <person name="O'Malley M.A."/>
            <person name="Stajich J.E."/>
            <person name="Spatafora J.W."/>
            <person name="Visel A."/>
            <person name="Grigoriev I.V."/>
        </authorList>
    </citation>
    <scope>NUCLEOTIDE SEQUENCE [LARGE SCALE GENOMIC DNA]</scope>
    <source>
        <strain evidence="5 6">12-1054</strain>
    </source>
</reference>
<gene>
    <name evidence="5" type="ORF">BCR37DRAFT_386831</name>
</gene>
<evidence type="ECO:0000313" key="6">
    <source>
        <dbReference type="Proteomes" id="UP000193685"/>
    </source>
</evidence>
<dbReference type="InterPro" id="IPR006224">
    <property type="entry name" value="PsdUridine_synth_RluA-like_CS"/>
</dbReference>
<comment type="catalytic activity">
    <reaction evidence="3">
        <text>a uridine in RNA = a pseudouridine in RNA</text>
        <dbReference type="Rhea" id="RHEA:48348"/>
        <dbReference type="Rhea" id="RHEA-COMP:12068"/>
        <dbReference type="Rhea" id="RHEA-COMP:12069"/>
        <dbReference type="ChEBI" id="CHEBI:65314"/>
        <dbReference type="ChEBI" id="CHEBI:65315"/>
    </reaction>
</comment>
<dbReference type="RefSeq" id="XP_040726133.1">
    <property type="nucleotide sequence ID" value="XM_040870480.1"/>
</dbReference>
<organism evidence="5 6">
    <name type="scientific">Protomyces lactucae-debilis</name>
    <dbReference type="NCBI Taxonomy" id="2754530"/>
    <lineage>
        <taxon>Eukaryota</taxon>
        <taxon>Fungi</taxon>
        <taxon>Dikarya</taxon>
        <taxon>Ascomycota</taxon>
        <taxon>Taphrinomycotina</taxon>
        <taxon>Taphrinomycetes</taxon>
        <taxon>Taphrinales</taxon>
        <taxon>Protomycetaceae</taxon>
        <taxon>Protomyces</taxon>
    </lineage>
</organism>
<dbReference type="OMA" id="QTYCKGR"/>
<keyword evidence="3" id="KW-0413">Isomerase</keyword>
<evidence type="ECO:0000256" key="1">
    <source>
        <dbReference type="PIRSR" id="PIRSR606225-1"/>
    </source>
</evidence>
<keyword evidence="6" id="KW-1185">Reference proteome</keyword>
<proteinExistence type="inferred from homology"/>
<dbReference type="PANTHER" id="PTHR21600">
    <property type="entry name" value="MITOCHONDRIAL RNA PSEUDOURIDINE SYNTHASE"/>
    <property type="match status" value="1"/>
</dbReference>
<keyword evidence="2" id="KW-0694">RNA-binding</keyword>
<dbReference type="Pfam" id="PF00849">
    <property type="entry name" value="PseudoU_synth_2"/>
    <property type="match status" value="1"/>
</dbReference>
<dbReference type="GO" id="GO:0003723">
    <property type="term" value="F:RNA binding"/>
    <property type="evidence" value="ECO:0007669"/>
    <property type="project" value="UniProtKB-KW"/>
</dbReference>
<feature type="domain" description="Pseudouridine synthase RsuA/RluA-like" evidence="4">
    <location>
        <begin position="123"/>
        <end position="270"/>
    </location>
</feature>
<dbReference type="SUPFAM" id="SSF55120">
    <property type="entry name" value="Pseudouridine synthase"/>
    <property type="match status" value="1"/>
</dbReference>
<dbReference type="PROSITE" id="PS50889">
    <property type="entry name" value="S4"/>
    <property type="match status" value="1"/>
</dbReference>
<dbReference type="EC" id="5.4.99.-" evidence="3"/>
<dbReference type="AlphaFoldDB" id="A0A1Y2FIR9"/>
<evidence type="ECO:0000256" key="2">
    <source>
        <dbReference type="PROSITE-ProRule" id="PRU00182"/>
    </source>
</evidence>
<dbReference type="STRING" id="56484.A0A1Y2FIR9"/>
<dbReference type="InterPro" id="IPR020103">
    <property type="entry name" value="PsdUridine_synth_cat_dom_sf"/>
</dbReference>
<dbReference type="NCBIfam" id="TIGR00005">
    <property type="entry name" value="rluA_subfam"/>
    <property type="match status" value="1"/>
</dbReference>
<dbReference type="CDD" id="cd02557">
    <property type="entry name" value="PseudoU_synth_ScRIB2"/>
    <property type="match status" value="1"/>
</dbReference>
<comment type="similarity">
    <text evidence="3">Belongs to the pseudouridine synthase RluA family.</text>
</comment>
<comment type="function">
    <text evidence="3">Responsible for synthesis of pseudouridine from uracil.</text>
</comment>
<dbReference type="PANTHER" id="PTHR21600:SF40">
    <property type="entry name" value="PSEUDOURIDYLATE SYNTHASE RPUSD2"/>
    <property type="match status" value="1"/>
</dbReference>
<evidence type="ECO:0000259" key="4">
    <source>
        <dbReference type="Pfam" id="PF00849"/>
    </source>
</evidence>
<evidence type="ECO:0000256" key="3">
    <source>
        <dbReference type="RuleBase" id="RU362028"/>
    </source>
</evidence>
<accession>A0A1Y2FIR9</accession>
<dbReference type="InterPro" id="IPR006225">
    <property type="entry name" value="PsdUridine_synth_RluC/D"/>
</dbReference>
<evidence type="ECO:0000313" key="5">
    <source>
        <dbReference type="EMBL" id="ORY83838.1"/>
    </source>
</evidence>
<dbReference type="Gene3D" id="3.30.2350.10">
    <property type="entry name" value="Pseudouridine synthase"/>
    <property type="match status" value="1"/>
</dbReference>
<dbReference type="Proteomes" id="UP000193685">
    <property type="component" value="Unassembled WGS sequence"/>
</dbReference>
<dbReference type="OrthoDB" id="424794at2759"/>
<dbReference type="GeneID" id="63787079"/>
<dbReference type="EMBL" id="MCFI01000007">
    <property type="protein sequence ID" value="ORY83838.1"/>
    <property type="molecule type" value="Genomic_DNA"/>
</dbReference>
<dbReference type="GO" id="GO:0009982">
    <property type="term" value="F:pseudouridine synthase activity"/>
    <property type="evidence" value="ECO:0007669"/>
    <property type="project" value="InterPro"/>
</dbReference>
<protein>
    <recommendedName>
        <fullName evidence="3">Pseudouridine synthase</fullName>
        <ecNumber evidence="3">5.4.99.-</ecNumber>
    </recommendedName>
</protein>
<dbReference type="InterPro" id="IPR006145">
    <property type="entry name" value="PsdUridine_synth_RsuA/RluA"/>
</dbReference>
<name>A0A1Y2FIR9_PROLT</name>
<dbReference type="GO" id="GO:0000455">
    <property type="term" value="P:enzyme-directed rRNA pseudouridine synthesis"/>
    <property type="evidence" value="ECO:0007669"/>
    <property type="project" value="TreeGrafter"/>
</dbReference>